<evidence type="ECO:0000256" key="4">
    <source>
        <dbReference type="ARBA" id="ARBA00022475"/>
    </source>
</evidence>
<dbReference type="Pfam" id="PF03591">
    <property type="entry name" value="AzlC"/>
    <property type="match status" value="1"/>
</dbReference>
<dbReference type="eggNOG" id="COG1296">
    <property type="taxonomic scope" value="Bacteria"/>
</dbReference>
<evidence type="ECO:0000256" key="6">
    <source>
        <dbReference type="ARBA" id="ARBA00022989"/>
    </source>
</evidence>
<evidence type="ECO:0000256" key="8">
    <source>
        <dbReference type="SAM" id="Phobius"/>
    </source>
</evidence>
<keyword evidence="10" id="KW-1185">Reference proteome</keyword>
<keyword evidence="4" id="KW-1003">Cell membrane</keyword>
<dbReference type="Proteomes" id="UP000186895">
    <property type="component" value="Unassembled WGS sequence"/>
</dbReference>
<name>A0A1N6USS2_9GAMM</name>
<evidence type="ECO:0000256" key="2">
    <source>
        <dbReference type="ARBA" id="ARBA00010735"/>
    </source>
</evidence>
<keyword evidence="7 8" id="KW-0472">Membrane</keyword>
<accession>A0A1N6USS2</accession>
<comment type="similarity">
    <text evidence="2">Belongs to the AzlC family.</text>
</comment>
<dbReference type="AlphaFoldDB" id="A0A1N6USS2"/>
<keyword evidence="5 8" id="KW-0812">Transmembrane</keyword>
<dbReference type="PANTHER" id="PTHR34979:SF1">
    <property type="entry name" value="INNER MEMBRANE PROTEIN YGAZ"/>
    <property type="match status" value="1"/>
</dbReference>
<feature type="transmembrane region" description="Helical" evidence="8">
    <location>
        <begin position="136"/>
        <end position="158"/>
    </location>
</feature>
<dbReference type="GO" id="GO:0005886">
    <property type="term" value="C:plasma membrane"/>
    <property type="evidence" value="ECO:0007669"/>
    <property type="project" value="UniProtKB-SubCell"/>
</dbReference>
<feature type="transmembrane region" description="Helical" evidence="8">
    <location>
        <begin position="20"/>
        <end position="40"/>
    </location>
</feature>
<dbReference type="EMBL" id="FTMN01000007">
    <property type="protein sequence ID" value="SIQ68561.1"/>
    <property type="molecule type" value="Genomic_DNA"/>
</dbReference>
<feature type="transmembrane region" description="Helical" evidence="8">
    <location>
        <begin position="217"/>
        <end position="234"/>
    </location>
</feature>
<keyword evidence="6 8" id="KW-1133">Transmembrane helix</keyword>
<dbReference type="InterPro" id="IPR011606">
    <property type="entry name" value="Brnchd-chn_aa_trnsp_permease"/>
</dbReference>
<evidence type="ECO:0000256" key="7">
    <source>
        <dbReference type="ARBA" id="ARBA00023136"/>
    </source>
</evidence>
<dbReference type="RefSeq" id="WP_076464093.1">
    <property type="nucleotide sequence ID" value="NZ_FTMN01000007.1"/>
</dbReference>
<evidence type="ECO:0000313" key="10">
    <source>
        <dbReference type="Proteomes" id="UP000186895"/>
    </source>
</evidence>
<dbReference type="PANTHER" id="PTHR34979">
    <property type="entry name" value="INNER MEMBRANE PROTEIN YGAZ"/>
    <property type="match status" value="1"/>
</dbReference>
<reference evidence="9 10" key="1">
    <citation type="submission" date="2017-01" db="EMBL/GenBank/DDBJ databases">
        <authorList>
            <person name="Mah S.A."/>
            <person name="Swanson W.J."/>
            <person name="Moy G.W."/>
            <person name="Vacquier V.D."/>
        </authorList>
    </citation>
    <scope>NUCLEOTIDE SEQUENCE [LARGE SCALE GENOMIC DNA]</scope>
    <source>
        <strain evidence="9 10">DSM 7027</strain>
    </source>
</reference>
<keyword evidence="3" id="KW-0813">Transport</keyword>
<dbReference type="GO" id="GO:1903785">
    <property type="term" value="P:L-valine transmembrane transport"/>
    <property type="evidence" value="ECO:0007669"/>
    <property type="project" value="TreeGrafter"/>
</dbReference>
<dbReference type="STRING" id="49186.SAMN05421647_107197"/>
<sequence length="238" mass="25741">MASPRPELHHFDRQLVWDGFKQLVPISLFVVAFGIAFGLAATQTGLSEPLTVAMSTLVFAGASQFAALELWGAQVPLLTVLLTVFAINARHLLMGATLYPWLQHLSTGKRYAVMMVASDANWAMSMQAFSRGKPGLGLLFGGGLALWSFWILGTWLGIYFGSAIQDPKSLGLDMVMGCFLLAMVVGGEKNLRMLVIWVVAAGSSLFAYWYLPENSHVIVGALAGGILGAFWMESGDEH</sequence>
<evidence type="ECO:0000256" key="5">
    <source>
        <dbReference type="ARBA" id="ARBA00022692"/>
    </source>
</evidence>
<comment type="subcellular location">
    <subcellularLocation>
        <location evidence="1">Cell membrane</location>
        <topology evidence="1">Multi-pass membrane protein</topology>
    </subcellularLocation>
</comment>
<evidence type="ECO:0000256" key="1">
    <source>
        <dbReference type="ARBA" id="ARBA00004651"/>
    </source>
</evidence>
<feature type="transmembrane region" description="Helical" evidence="8">
    <location>
        <begin position="170"/>
        <end position="187"/>
    </location>
</feature>
<evidence type="ECO:0000313" key="9">
    <source>
        <dbReference type="EMBL" id="SIQ68561.1"/>
    </source>
</evidence>
<proteinExistence type="inferred from homology"/>
<protein>
    <submittedName>
        <fullName evidence="9">4-azaleucine resistance probable transporter AzlC</fullName>
    </submittedName>
</protein>
<evidence type="ECO:0000256" key="3">
    <source>
        <dbReference type="ARBA" id="ARBA00022448"/>
    </source>
</evidence>
<gene>
    <name evidence="9" type="ORF">SAMN05421647_107197</name>
</gene>
<feature type="transmembrane region" description="Helical" evidence="8">
    <location>
        <begin position="194"/>
        <end position="211"/>
    </location>
</feature>
<organism evidence="9 10">
    <name type="scientific">Marinobacterium stanieri</name>
    <dbReference type="NCBI Taxonomy" id="49186"/>
    <lineage>
        <taxon>Bacteria</taxon>
        <taxon>Pseudomonadati</taxon>
        <taxon>Pseudomonadota</taxon>
        <taxon>Gammaproteobacteria</taxon>
        <taxon>Oceanospirillales</taxon>
        <taxon>Oceanospirillaceae</taxon>
        <taxon>Marinobacterium</taxon>
    </lineage>
</organism>